<evidence type="ECO:0000313" key="2">
    <source>
        <dbReference type="EMBL" id="KAH3836668.1"/>
    </source>
</evidence>
<comment type="caution">
    <text evidence="2">The sequence shown here is derived from an EMBL/GenBank/DDBJ whole genome shotgun (WGS) entry which is preliminary data.</text>
</comment>
<reference evidence="2" key="2">
    <citation type="submission" date="2020-11" db="EMBL/GenBank/DDBJ databases">
        <authorList>
            <person name="McCartney M.A."/>
            <person name="Auch B."/>
            <person name="Kono T."/>
            <person name="Mallez S."/>
            <person name="Becker A."/>
            <person name="Gohl D.M."/>
            <person name="Silverstein K.A.T."/>
            <person name="Koren S."/>
            <person name="Bechman K.B."/>
            <person name="Herman A."/>
            <person name="Abrahante J.E."/>
            <person name="Garbe J."/>
        </authorList>
    </citation>
    <scope>NUCLEOTIDE SEQUENCE</scope>
    <source>
        <strain evidence="2">Duluth1</strain>
        <tissue evidence="2">Whole animal</tissue>
    </source>
</reference>
<organism evidence="2 3">
    <name type="scientific">Dreissena polymorpha</name>
    <name type="common">Zebra mussel</name>
    <name type="synonym">Mytilus polymorpha</name>
    <dbReference type="NCBI Taxonomy" id="45954"/>
    <lineage>
        <taxon>Eukaryota</taxon>
        <taxon>Metazoa</taxon>
        <taxon>Spiralia</taxon>
        <taxon>Lophotrochozoa</taxon>
        <taxon>Mollusca</taxon>
        <taxon>Bivalvia</taxon>
        <taxon>Autobranchia</taxon>
        <taxon>Heteroconchia</taxon>
        <taxon>Euheterodonta</taxon>
        <taxon>Imparidentia</taxon>
        <taxon>Neoheterodontei</taxon>
        <taxon>Myida</taxon>
        <taxon>Dreissenoidea</taxon>
        <taxon>Dreissenidae</taxon>
        <taxon>Dreissena</taxon>
    </lineage>
</organism>
<reference evidence="2" key="1">
    <citation type="journal article" date="2019" name="bioRxiv">
        <title>The Genome of the Zebra Mussel, Dreissena polymorpha: A Resource for Invasive Species Research.</title>
        <authorList>
            <person name="McCartney M.A."/>
            <person name="Auch B."/>
            <person name="Kono T."/>
            <person name="Mallez S."/>
            <person name="Zhang Y."/>
            <person name="Obille A."/>
            <person name="Becker A."/>
            <person name="Abrahante J.E."/>
            <person name="Garbe J."/>
            <person name="Badalamenti J.P."/>
            <person name="Herman A."/>
            <person name="Mangelson H."/>
            <person name="Liachko I."/>
            <person name="Sullivan S."/>
            <person name="Sone E.D."/>
            <person name="Koren S."/>
            <person name="Silverstein K.A.T."/>
            <person name="Beckman K.B."/>
            <person name="Gohl D.M."/>
        </authorList>
    </citation>
    <scope>NUCLEOTIDE SEQUENCE</scope>
    <source>
        <strain evidence="2">Duluth1</strain>
        <tissue evidence="2">Whole animal</tissue>
    </source>
</reference>
<feature type="coiled-coil region" evidence="1">
    <location>
        <begin position="43"/>
        <end position="84"/>
    </location>
</feature>
<evidence type="ECO:0000313" key="3">
    <source>
        <dbReference type="Proteomes" id="UP000828390"/>
    </source>
</evidence>
<protein>
    <submittedName>
        <fullName evidence="2">Uncharacterized protein</fullName>
    </submittedName>
</protein>
<evidence type="ECO:0000256" key="1">
    <source>
        <dbReference type="SAM" id="Coils"/>
    </source>
</evidence>
<keyword evidence="3" id="KW-1185">Reference proteome</keyword>
<sequence length="134" mass="14966">MAGIVLEPLVAKEPSCPVCSHYDYEERLLERVIRNELALKDTLEKITETNAKVDETLKKIENENSKLNNAIHALEEKKSSLDVKVDAFIVSRAHNVSESVAEMKAAIKSLVVQTTKELGVMKGSAFIVIILRYI</sequence>
<gene>
    <name evidence="2" type="ORF">DPMN_110039</name>
</gene>
<keyword evidence="1" id="KW-0175">Coiled coil</keyword>
<proteinExistence type="predicted"/>
<accession>A0A9D4QMM2</accession>
<dbReference type="EMBL" id="JAIWYP010000004">
    <property type="protein sequence ID" value="KAH3836668.1"/>
    <property type="molecule type" value="Genomic_DNA"/>
</dbReference>
<dbReference type="Proteomes" id="UP000828390">
    <property type="component" value="Unassembled WGS sequence"/>
</dbReference>
<dbReference type="AlphaFoldDB" id="A0A9D4QMM2"/>
<name>A0A9D4QMM2_DREPO</name>